<accession>A0ABM0MRR1</accession>
<keyword evidence="6 9" id="KW-1133">Transmembrane helix</keyword>
<evidence type="ECO:0000256" key="8">
    <source>
        <dbReference type="ARBA" id="ARBA00023136"/>
    </source>
</evidence>
<gene>
    <name evidence="11" type="primary">LOC102804384</name>
</gene>
<dbReference type="Proteomes" id="UP000694865">
    <property type="component" value="Unplaced"/>
</dbReference>
<organism evidence="10 11">
    <name type="scientific">Saccoglossus kowalevskii</name>
    <name type="common">Acorn worm</name>
    <dbReference type="NCBI Taxonomy" id="10224"/>
    <lineage>
        <taxon>Eukaryota</taxon>
        <taxon>Metazoa</taxon>
        <taxon>Hemichordata</taxon>
        <taxon>Enteropneusta</taxon>
        <taxon>Harrimaniidae</taxon>
        <taxon>Saccoglossus</taxon>
    </lineage>
</organism>
<evidence type="ECO:0000256" key="1">
    <source>
        <dbReference type="ARBA" id="ARBA00004127"/>
    </source>
</evidence>
<name>A0ABM0MRR1_SACKO</name>
<dbReference type="GeneID" id="102804384"/>
<evidence type="ECO:0000313" key="10">
    <source>
        <dbReference type="Proteomes" id="UP000694865"/>
    </source>
</evidence>
<evidence type="ECO:0000256" key="3">
    <source>
        <dbReference type="ARBA" id="ARBA00022448"/>
    </source>
</evidence>
<sequence length="90" mass="9904">MAATATVVPVVVMTLFWLLIGAVAPFLVPKGPNKGIIQLMLILTAICCYTFWALAFIMQLNPLIGPSLENTTILAIEWNWEDFHRGSASK</sequence>
<dbReference type="Pfam" id="PF05493">
    <property type="entry name" value="ATP_synt_H"/>
    <property type="match status" value="1"/>
</dbReference>
<proteinExistence type="inferred from homology"/>
<evidence type="ECO:0000256" key="5">
    <source>
        <dbReference type="ARBA" id="ARBA00022781"/>
    </source>
</evidence>
<comment type="similarity">
    <text evidence="2">Belongs to the V-ATPase e1/e2 subunit family.</text>
</comment>
<evidence type="ECO:0000256" key="4">
    <source>
        <dbReference type="ARBA" id="ARBA00022692"/>
    </source>
</evidence>
<dbReference type="InterPro" id="IPR008389">
    <property type="entry name" value="ATPase_V0-cplx_e1/e2_su"/>
</dbReference>
<feature type="transmembrane region" description="Helical" evidence="9">
    <location>
        <begin position="39"/>
        <end position="60"/>
    </location>
</feature>
<comment type="subcellular location">
    <subcellularLocation>
        <location evidence="1">Endomembrane system</location>
        <topology evidence="1">Multi-pass membrane protein</topology>
    </subcellularLocation>
</comment>
<keyword evidence="8 9" id="KW-0472">Membrane</keyword>
<keyword evidence="10" id="KW-1185">Reference proteome</keyword>
<dbReference type="RefSeq" id="XP_006822702.1">
    <property type="nucleotide sequence ID" value="XM_006822639.1"/>
</dbReference>
<evidence type="ECO:0000256" key="2">
    <source>
        <dbReference type="ARBA" id="ARBA00008328"/>
    </source>
</evidence>
<reference evidence="11" key="1">
    <citation type="submission" date="2025-08" db="UniProtKB">
        <authorList>
            <consortium name="RefSeq"/>
        </authorList>
    </citation>
    <scope>IDENTIFICATION</scope>
    <source>
        <tissue evidence="11">Testes</tissue>
    </source>
</reference>
<keyword evidence="4 9" id="KW-0812">Transmembrane</keyword>
<keyword evidence="7" id="KW-0406">Ion transport</keyword>
<protein>
    <submittedName>
        <fullName evidence="11">V-type proton ATPase subunit e 2-like</fullName>
    </submittedName>
</protein>
<evidence type="ECO:0000256" key="9">
    <source>
        <dbReference type="SAM" id="Phobius"/>
    </source>
</evidence>
<dbReference type="PANTHER" id="PTHR12263">
    <property type="entry name" value="VACUOLAR ATP SYNTHASE SUBUNIT H"/>
    <property type="match status" value="1"/>
</dbReference>
<evidence type="ECO:0000256" key="6">
    <source>
        <dbReference type="ARBA" id="ARBA00022989"/>
    </source>
</evidence>
<evidence type="ECO:0000256" key="7">
    <source>
        <dbReference type="ARBA" id="ARBA00023065"/>
    </source>
</evidence>
<keyword evidence="5" id="KW-0375">Hydrogen ion transport</keyword>
<keyword evidence="3" id="KW-0813">Transport</keyword>
<dbReference type="PANTHER" id="PTHR12263:SF0">
    <property type="entry name" value="V-TYPE PROTON ATPASE SUBUNIT"/>
    <property type="match status" value="1"/>
</dbReference>
<evidence type="ECO:0000313" key="11">
    <source>
        <dbReference type="RefSeq" id="XP_006822702.1"/>
    </source>
</evidence>
<feature type="transmembrane region" description="Helical" evidence="9">
    <location>
        <begin position="6"/>
        <end position="27"/>
    </location>
</feature>